<dbReference type="Gene3D" id="3.60.110.10">
    <property type="entry name" value="Carbon-nitrogen hydrolase"/>
    <property type="match status" value="1"/>
</dbReference>
<feature type="domain" description="CN hydrolase" evidence="12">
    <location>
        <begin position="5"/>
        <end position="275"/>
    </location>
</feature>
<evidence type="ECO:0000256" key="10">
    <source>
        <dbReference type="ARBA" id="ARBA00052340"/>
    </source>
</evidence>
<keyword evidence="8 11" id="KW-0520">NAD</keyword>
<dbReference type="SUPFAM" id="SSF52402">
    <property type="entry name" value="Adenine nucleotide alpha hydrolases-like"/>
    <property type="match status" value="1"/>
</dbReference>
<evidence type="ECO:0000313" key="13">
    <source>
        <dbReference type="Proteomes" id="UP000515154"/>
    </source>
</evidence>
<comment type="similarity">
    <text evidence="2 11">In the C-terminal section; belongs to the NAD synthetase family.</text>
</comment>
<keyword evidence="5 11" id="KW-0436">Ligase</keyword>
<dbReference type="AlphaFoldDB" id="A0A6P7TKQ1"/>
<evidence type="ECO:0000259" key="12">
    <source>
        <dbReference type="PROSITE" id="PS50263"/>
    </source>
</evidence>
<evidence type="ECO:0000313" key="14">
    <source>
        <dbReference type="RefSeq" id="XP_029649671.1"/>
    </source>
</evidence>
<dbReference type="EC" id="6.3.5.1" evidence="3 11"/>
<dbReference type="GO" id="GO:0009435">
    <property type="term" value="P:NAD+ biosynthetic process"/>
    <property type="evidence" value="ECO:0007669"/>
    <property type="project" value="UniProtKB-UniRule"/>
</dbReference>
<evidence type="ECO:0000256" key="11">
    <source>
        <dbReference type="PIRNR" id="PIRNR006630"/>
    </source>
</evidence>
<dbReference type="InterPro" id="IPR014729">
    <property type="entry name" value="Rossmann-like_a/b/a_fold"/>
</dbReference>
<dbReference type="Pfam" id="PF00795">
    <property type="entry name" value="CN_hydrolase"/>
    <property type="match status" value="1"/>
</dbReference>
<dbReference type="CDD" id="cd07570">
    <property type="entry name" value="GAT_Gln-NAD-synth"/>
    <property type="match status" value="1"/>
</dbReference>
<dbReference type="Proteomes" id="UP000515154">
    <property type="component" value="Linkage group LG22"/>
</dbReference>
<keyword evidence="7 11" id="KW-0067">ATP-binding</keyword>
<proteinExistence type="inferred from homology"/>
<dbReference type="NCBIfam" id="TIGR00552">
    <property type="entry name" value="nadE"/>
    <property type="match status" value="1"/>
</dbReference>
<accession>A0A6P7TKQ1</accession>
<dbReference type="PIRSF" id="PIRSF006630">
    <property type="entry name" value="NADS_GAT"/>
    <property type="match status" value="1"/>
</dbReference>
<dbReference type="InterPro" id="IPR022310">
    <property type="entry name" value="NAD/GMP_synthase"/>
</dbReference>
<dbReference type="SUPFAM" id="SSF56317">
    <property type="entry name" value="Carbon-nitrogen hydrolase"/>
    <property type="match status" value="1"/>
</dbReference>
<dbReference type="GO" id="GO:0003952">
    <property type="term" value="F:NAD+ synthase (glutamine-hydrolyzing) activity"/>
    <property type="evidence" value="ECO:0007669"/>
    <property type="project" value="UniProtKB-UniRule"/>
</dbReference>
<dbReference type="InterPro" id="IPR003694">
    <property type="entry name" value="NAD_synthase"/>
</dbReference>
<keyword evidence="13" id="KW-1185">Reference proteome</keyword>
<evidence type="ECO:0000256" key="9">
    <source>
        <dbReference type="ARBA" id="ARBA00030681"/>
    </source>
</evidence>
<gene>
    <name evidence="14" type="primary">LOC115223302</name>
</gene>
<dbReference type="GO" id="GO:0005524">
    <property type="term" value="F:ATP binding"/>
    <property type="evidence" value="ECO:0007669"/>
    <property type="project" value="UniProtKB-UniRule"/>
</dbReference>
<evidence type="ECO:0000256" key="3">
    <source>
        <dbReference type="ARBA" id="ARBA00012743"/>
    </source>
</evidence>
<dbReference type="InterPro" id="IPR036526">
    <property type="entry name" value="C-N_Hydrolase_sf"/>
</dbReference>
<dbReference type="PROSITE" id="PS50263">
    <property type="entry name" value="CN_HYDROLASE"/>
    <property type="match status" value="1"/>
</dbReference>
<dbReference type="Gene3D" id="3.40.50.620">
    <property type="entry name" value="HUPs"/>
    <property type="match status" value="1"/>
</dbReference>
<comment type="catalytic activity">
    <reaction evidence="10 11">
        <text>deamido-NAD(+) + L-glutamine + ATP + H2O = L-glutamate + AMP + diphosphate + NAD(+) + H(+)</text>
        <dbReference type="Rhea" id="RHEA:24384"/>
        <dbReference type="ChEBI" id="CHEBI:15377"/>
        <dbReference type="ChEBI" id="CHEBI:15378"/>
        <dbReference type="ChEBI" id="CHEBI:29985"/>
        <dbReference type="ChEBI" id="CHEBI:30616"/>
        <dbReference type="ChEBI" id="CHEBI:33019"/>
        <dbReference type="ChEBI" id="CHEBI:57540"/>
        <dbReference type="ChEBI" id="CHEBI:58359"/>
        <dbReference type="ChEBI" id="CHEBI:58437"/>
        <dbReference type="ChEBI" id="CHEBI:456215"/>
        <dbReference type="EC" id="6.3.5.1"/>
    </reaction>
</comment>
<dbReference type="CDD" id="cd00553">
    <property type="entry name" value="NAD_synthase"/>
    <property type="match status" value="1"/>
</dbReference>
<dbReference type="FunFam" id="3.60.110.10:FF:000003">
    <property type="entry name" value="Glutamine-dependent NAD(+) synthetase"/>
    <property type="match status" value="1"/>
</dbReference>
<evidence type="ECO:0000256" key="8">
    <source>
        <dbReference type="ARBA" id="ARBA00023027"/>
    </source>
</evidence>
<reference evidence="14" key="1">
    <citation type="submission" date="2025-08" db="UniProtKB">
        <authorList>
            <consortium name="RefSeq"/>
        </authorList>
    </citation>
    <scope>IDENTIFICATION</scope>
</reference>
<evidence type="ECO:0000256" key="4">
    <source>
        <dbReference type="ARBA" id="ARBA00017309"/>
    </source>
</evidence>
<sequence length="724" mass="82380">MVRKVTLATCSLNQWAMDFSGNKNRIIESIRQAKQKGASYRVGPELEITGYSCADHFLEEDTFQHSLEVLSEIMTHSDCQKIVCDVGIPILHNNIAYNCRVIFYNKRILLIRPKQNMCNDGNYREMRWFTGWSKVRQCEDHILPKFIQEICGQKTVPFGDCVLKFEDITIGFETCEELFGPQSPFNSLCQDSVDVIMNSSGSHHELRKANIRVQYIQSATRKGGGVYIYSNFLGCDGDRLYFDGCSSVTMNGKTLVQGPQFSVKDVVVLVATVDLDDVVSYRNQTKSFCLTASNHESFPQVQLPISFSTNKFARTKEPIEWQYHTPEEEISLGPACWLWDYVRRSGMNGFFLPLSGGIDSSSVACIVHSMCRLVHEAVVNKDATVIEDLKRVLNSDQIPDTPEALANQLLTTCYMGSSNSSDETQQRASELAGQIGSYHLKISIQTIVDTMLAVFIATMSMTPKFKKFGGTYRENQALQNVQARIRMVLAYLFAQLTLWARGKPGTLLVLGSANIDESLRGYMTKYDCSSADINPIGGINKTDLRKFVEYYMSHIQLHTLKKIADAPATAELEPLEDGKVAQTDEEDMGMTYQELSIYGNLRKKQKCGPYNMFVKLMSIWSGEEFGERFPEVVSEKVKHFFRSYSINRHKMTVLTPSYHAESYSPDDNRFDLRPFLYNVKWNWQFQKIDDAVKTIQQQNNRITIVLDEYPNRKKASIFSNPDNR</sequence>
<dbReference type="InterPro" id="IPR014445">
    <property type="entry name" value="Gln-dep_NAD_synthase"/>
</dbReference>
<dbReference type="UniPathway" id="UPA00253">
    <property type="reaction ID" value="UER00334"/>
</dbReference>
<name>A0A6P7TKQ1_9MOLL</name>
<dbReference type="InterPro" id="IPR003010">
    <property type="entry name" value="C-N_Hydrolase"/>
</dbReference>
<evidence type="ECO:0000256" key="2">
    <source>
        <dbReference type="ARBA" id="ARBA00007145"/>
    </source>
</evidence>
<dbReference type="GO" id="GO:0004359">
    <property type="term" value="F:glutaminase activity"/>
    <property type="evidence" value="ECO:0007669"/>
    <property type="project" value="InterPro"/>
</dbReference>
<comment type="pathway">
    <text evidence="1 11">Cofactor biosynthesis; NAD(+) biosynthesis; NAD(+) from deamido-NAD(+) (L-Gln route): step 1/1.</text>
</comment>
<dbReference type="Pfam" id="PF02540">
    <property type="entry name" value="NAD_synthase"/>
    <property type="match status" value="1"/>
</dbReference>
<dbReference type="PANTHER" id="PTHR23090:SF9">
    <property type="entry name" value="GLUTAMINE-DEPENDENT NAD(+) SYNTHETASE"/>
    <property type="match status" value="1"/>
</dbReference>
<protein>
    <recommendedName>
        <fullName evidence="4 11">Glutamine-dependent NAD(+) synthetase</fullName>
        <ecNumber evidence="3 11">6.3.5.1</ecNumber>
    </recommendedName>
    <alternativeName>
        <fullName evidence="9 11">NAD(+) synthase [glutamine-hydrolyzing]</fullName>
    </alternativeName>
</protein>
<evidence type="ECO:0000256" key="1">
    <source>
        <dbReference type="ARBA" id="ARBA00005188"/>
    </source>
</evidence>
<dbReference type="HAMAP" id="MF_02090">
    <property type="entry name" value="NadE_glutamine_dep"/>
    <property type="match status" value="1"/>
</dbReference>
<dbReference type="KEGG" id="osn:115223302"/>
<evidence type="ECO:0000256" key="6">
    <source>
        <dbReference type="ARBA" id="ARBA00022741"/>
    </source>
</evidence>
<keyword evidence="6 11" id="KW-0547">Nucleotide-binding</keyword>
<evidence type="ECO:0000256" key="7">
    <source>
        <dbReference type="ARBA" id="ARBA00022840"/>
    </source>
</evidence>
<organism evidence="13 14">
    <name type="scientific">Octopus sinensis</name>
    <name type="common">East Asian common octopus</name>
    <dbReference type="NCBI Taxonomy" id="2607531"/>
    <lineage>
        <taxon>Eukaryota</taxon>
        <taxon>Metazoa</taxon>
        <taxon>Spiralia</taxon>
        <taxon>Lophotrochozoa</taxon>
        <taxon>Mollusca</taxon>
        <taxon>Cephalopoda</taxon>
        <taxon>Coleoidea</taxon>
        <taxon>Octopodiformes</taxon>
        <taxon>Octopoda</taxon>
        <taxon>Incirrata</taxon>
        <taxon>Octopodidae</taxon>
        <taxon>Octopus</taxon>
    </lineage>
</organism>
<dbReference type="RefSeq" id="XP_029649671.1">
    <property type="nucleotide sequence ID" value="XM_029793811.2"/>
</dbReference>
<evidence type="ECO:0000256" key="5">
    <source>
        <dbReference type="ARBA" id="ARBA00022598"/>
    </source>
</evidence>
<dbReference type="FunFam" id="3.40.50.620:FF:000036">
    <property type="entry name" value="Glutamine-dependent NAD(+) synthetase"/>
    <property type="match status" value="1"/>
</dbReference>
<dbReference type="PANTHER" id="PTHR23090">
    <property type="entry name" value="NH 3 /GLUTAMINE-DEPENDENT NAD + SYNTHETASE"/>
    <property type="match status" value="1"/>
</dbReference>
<dbReference type="GO" id="GO:0005737">
    <property type="term" value="C:cytoplasm"/>
    <property type="evidence" value="ECO:0007669"/>
    <property type="project" value="InterPro"/>
</dbReference>